<dbReference type="InterPro" id="IPR050640">
    <property type="entry name" value="Bact_2-comp_sensor_kinase"/>
</dbReference>
<dbReference type="PANTHER" id="PTHR34220">
    <property type="entry name" value="SENSOR HISTIDINE KINASE YPDA"/>
    <property type="match status" value="1"/>
</dbReference>
<dbReference type="InterPro" id="IPR036890">
    <property type="entry name" value="HATPase_C_sf"/>
</dbReference>
<dbReference type="RefSeq" id="WP_149840674.1">
    <property type="nucleotide sequence ID" value="NZ_VUOC01000004.1"/>
</dbReference>
<dbReference type="Pfam" id="PF06580">
    <property type="entry name" value="His_kinase"/>
    <property type="match status" value="1"/>
</dbReference>
<dbReference type="AlphaFoldDB" id="A0A5B2VLX0"/>
<organism evidence="4 5">
    <name type="scientific">Chitinophaga agrisoli</name>
    <dbReference type="NCBI Taxonomy" id="2607653"/>
    <lineage>
        <taxon>Bacteria</taxon>
        <taxon>Pseudomonadati</taxon>
        <taxon>Bacteroidota</taxon>
        <taxon>Chitinophagia</taxon>
        <taxon>Chitinophagales</taxon>
        <taxon>Chitinophagaceae</taxon>
        <taxon>Chitinophaga</taxon>
    </lineage>
</organism>
<feature type="transmembrane region" description="Helical" evidence="2">
    <location>
        <begin position="87"/>
        <end position="106"/>
    </location>
</feature>
<protein>
    <submittedName>
        <fullName evidence="4">Histidine kinase</fullName>
    </submittedName>
</protein>
<feature type="transmembrane region" description="Helical" evidence="2">
    <location>
        <begin position="112"/>
        <end position="132"/>
    </location>
</feature>
<feature type="transmembrane region" description="Helical" evidence="2">
    <location>
        <begin position="39"/>
        <end position="60"/>
    </location>
</feature>
<dbReference type="EMBL" id="VUOC01000004">
    <property type="protein sequence ID" value="KAA2239496.1"/>
    <property type="molecule type" value="Genomic_DNA"/>
</dbReference>
<dbReference type="InterPro" id="IPR010559">
    <property type="entry name" value="Sig_transdc_His_kin_internal"/>
</dbReference>
<evidence type="ECO:0000256" key="2">
    <source>
        <dbReference type="SAM" id="Phobius"/>
    </source>
</evidence>
<name>A0A5B2VLX0_9BACT</name>
<accession>A0A5B2VLX0</accession>
<evidence type="ECO:0000259" key="3">
    <source>
        <dbReference type="Pfam" id="PF06580"/>
    </source>
</evidence>
<keyword evidence="5" id="KW-1185">Reference proteome</keyword>
<sequence>MNSKWARVLFPVIYGLCIYTSIRLVNDVISGTRFWLRSWTLNAIEIGSSIAGSYLVMYMLNRQLAKNQRKYTGAPHTGALLREFAEVALYIELLASFTIIPIAAFTDDGLQWFDAVNIYLIPLLYWLLYYAFARNSASVRKNYEQQLQLEKISNDQLQAELRFLKAQYHPHFLFNALNTVYFQMDEDVNRAKQTVEELSELLRYQLYDQQQTVSVRQELQYLQSFINLQKQRMNDHLALRVEFDKQLDGQQLYPLLLLPLVENAFKYAGGEYWIQISATLDNGQLQFEVSNAKPAQIPERKGRSGIGLEHLKRRLALLYPDRHTFHTTDKGESFIAQLNITL</sequence>
<evidence type="ECO:0000256" key="1">
    <source>
        <dbReference type="SAM" id="Coils"/>
    </source>
</evidence>
<dbReference type="GO" id="GO:0016020">
    <property type="term" value="C:membrane"/>
    <property type="evidence" value="ECO:0007669"/>
    <property type="project" value="InterPro"/>
</dbReference>
<evidence type="ECO:0000313" key="5">
    <source>
        <dbReference type="Proteomes" id="UP000324611"/>
    </source>
</evidence>
<dbReference type="PANTHER" id="PTHR34220:SF7">
    <property type="entry name" value="SENSOR HISTIDINE KINASE YPDA"/>
    <property type="match status" value="1"/>
</dbReference>
<gene>
    <name evidence="4" type="ORF">F0L74_25175</name>
</gene>
<dbReference type="SUPFAM" id="SSF55874">
    <property type="entry name" value="ATPase domain of HSP90 chaperone/DNA topoisomerase II/histidine kinase"/>
    <property type="match status" value="1"/>
</dbReference>
<keyword evidence="4" id="KW-0418">Kinase</keyword>
<comment type="caution">
    <text evidence="4">The sequence shown here is derived from an EMBL/GenBank/DDBJ whole genome shotgun (WGS) entry which is preliminary data.</text>
</comment>
<dbReference type="Gene3D" id="3.30.565.10">
    <property type="entry name" value="Histidine kinase-like ATPase, C-terminal domain"/>
    <property type="match status" value="1"/>
</dbReference>
<evidence type="ECO:0000313" key="4">
    <source>
        <dbReference type="EMBL" id="KAA2239496.1"/>
    </source>
</evidence>
<keyword evidence="1" id="KW-0175">Coiled coil</keyword>
<keyword evidence="2" id="KW-1133">Transmembrane helix</keyword>
<reference evidence="4 5" key="1">
    <citation type="submission" date="2019-09" db="EMBL/GenBank/DDBJ databases">
        <title>Chitinophaga ginsengihumi sp. nov., isolated from soil of ginseng rhizosphere.</title>
        <authorList>
            <person name="Lee J."/>
        </authorList>
    </citation>
    <scope>NUCLEOTIDE SEQUENCE [LARGE SCALE GENOMIC DNA]</scope>
    <source>
        <strain evidence="4 5">BN140078</strain>
    </source>
</reference>
<keyword evidence="2" id="KW-0812">Transmembrane</keyword>
<dbReference type="GO" id="GO:0000155">
    <property type="term" value="F:phosphorelay sensor kinase activity"/>
    <property type="evidence" value="ECO:0007669"/>
    <property type="project" value="InterPro"/>
</dbReference>
<feature type="domain" description="Signal transduction histidine kinase internal region" evidence="3">
    <location>
        <begin position="159"/>
        <end position="237"/>
    </location>
</feature>
<reference evidence="4 5" key="2">
    <citation type="submission" date="2019-09" db="EMBL/GenBank/DDBJ databases">
        <authorList>
            <person name="Jin C."/>
        </authorList>
    </citation>
    <scope>NUCLEOTIDE SEQUENCE [LARGE SCALE GENOMIC DNA]</scope>
    <source>
        <strain evidence="4 5">BN140078</strain>
    </source>
</reference>
<dbReference type="Proteomes" id="UP000324611">
    <property type="component" value="Unassembled WGS sequence"/>
</dbReference>
<feature type="coiled-coil region" evidence="1">
    <location>
        <begin position="140"/>
        <end position="167"/>
    </location>
</feature>
<keyword evidence="4" id="KW-0808">Transferase</keyword>
<proteinExistence type="predicted"/>
<keyword evidence="2" id="KW-0472">Membrane</keyword>